<proteinExistence type="predicted"/>
<gene>
    <name evidence="2" type="ORF">C8P68_102177</name>
</gene>
<keyword evidence="2" id="KW-0808">Transferase</keyword>
<reference evidence="2 3" key="1">
    <citation type="submission" date="2018-04" db="EMBL/GenBank/DDBJ databases">
        <title>Genomic Encyclopedia of Archaeal and Bacterial Type Strains, Phase II (KMG-II): from individual species to whole genera.</title>
        <authorList>
            <person name="Goeker M."/>
        </authorList>
    </citation>
    <scope>NUCLEOTIDE SEQUENCE [LARGE SCALE GENOMIC DNA]</scope>
    <source>
        <strain evidence="2 3">DSM 26809</strain>
    </source>
</reference>
<protein>
    <submittedName>
        <fullName evidence="2">Glycosyl transferase family 2</fullName>
    </submittedName>
</protein>
<evidence type="ECO:0000313" key="3">
    <source>
        <dbReference type="Proteomes" id="UP000244168"/>
    </source>
</evidence>
<accession>A0A2T5JC69</accession>
<dbReference type="AlphaFoldDB" id="A0A2T5JC69"/>
<evidence type="ECO:0000313" key="2">
    <source>
        <dbReference type="EMBL" id="PTQ99361.1"/>
    </source>
</evidence>
<name>A0A2T5JC69_9SPHI</name>
<dbReference type="OrthoDB" id="1334872at2"/>
<keyword evidence="3" id="KW-1185">Reference proteome</keyword>
<dbReference type="SUPFAM" id="SSF53448">
    <property type="entry name" value="Nucleotide-diphospho-sugar transferases"/>
    <property type="match status" value="1"/>
</dbReference>
<dbReference type="Gene3D" id="3.90.550.10">
    <property type="entry name" value="Spore Coat Polysaccharide Biosynthesis Protein SpsA, Chain A"/>
    <property type="match status" value="1"/>
</dbReference>
<dbReference type="InterPro" id="IPR001173">
    <property type="entry name" value="Glyco_trans_2-like"/>
</dbReference>
<comment type="caution">
    <text evidence="2">The sequence shown here is derived from an EMBL/GenBank/DDBJ whole genome shotgun (WGS) entry which is preliminary data.</text>
</comment>
<organism evidence="2 3">
    <name type="scientific">Mucilaginibacter yixingensis</name>
    <dbReference type="NCBI Taxonomy" id="1295612"/>
    <lineage>
        <taxon>Bacteria</taxon>
        <taxon>Pseudomonadati</taxon>
        <taxon>Bacteroidota</taxon>
        <taxon>Sphingobacteriia</taxon>
        <taxon>Sphingobacteriales</taxon>
        <taxon>Sphingobacteriaceae</taxon>
        <taxon>Mucilaginibacter</taxon>
    </lineage>
</organism>
<dbReference type="Proteomes" id="UP000244168">
    <property type="component" value="Unassembled WGS sequence"/>
</dbReference>
<evidence type="ECO:0000259" key="1">
    <source>
        <dbReference type="Pfam" id="PF00535"/>
    </source>
</evidence>
<dbReference type="InterPro" id="IPR029044">
    <property type="entry name" value="Nucleotide-diphossugar_trans"/>
</dbReference>
<feature type="domain" description="Glycosyltransferase 2-like" evidence="1">
    <location>
        <begin position="7"/>
        <end position="122"/>
    </location>
</feature>
<dbReference type="RefSeq" id="WP_107827295.1">
    <property type="nucleotide sequence ID" value="NZ_CP160205.1"/>
</dbReference>
<dbReference type="EMBL" id="QAOQ01000002">
    <property type="protein sequence ID" value="PTQ99361.1"/>
    <property type="molecule type" value="Genomic_DNA"/>
</dbReference>
<dbReference type="CDD" id="cd00761">
    <property type="entry name" value="Glyco_tranf_GTA_type"/>
    <property type="match status" value="1"/>
</dbReference>
<sequence>MQLPVLTIGIPTYNRSKLLDNLLDCIFKQLDGTVFAHKVQVVVSNNNSTDDTEEVVDLYVKKGLNLIYSRNTENIGANNNILKIGYELAQTPYCWIIGDDDLIRDGGIAYYLKVLEGNSDVELFYLNHTNELDTDRQLVIDKAAINSQKMMCSRNEDQLFPSGQPVLEVTTHNALFTALSSFIFKTEVWKEHFIGYQPYAPFTSVANTFPHTVVLSQNLMQKPVYYVAYPYLAFFVGTQGWLSNWTLLMASRVVELTDRFEHFGAGSTFLTTYRERVFADSLHPFLKWFTGRDLPPWYHINFIRYLFKYIKYKNFRRTVKKLFFIVLRIKLGRLKASPSL</sequence>
<dbReference type="Pfam" id="PF00535">
    <property type="entry name" value="Glycos_transf_2"/>
    <property type="match status" value="1"/>
</dbReference>
<dbReference type="GO" id="GO:0016740">
    <property type="term" value="F:transferase activity"/>
    <property type="evidence" value="ECO:0007669"/>
    <property type="project" value="UniProtKB-KW"/>
</dbReference>